<keyword evidence="5 9" id="KW-0132">Cell division</keyword>
<dbReference type="InterPro" id="IPR004101">
    <property type="entry name" value="Mur_ligase_C"/>
</dbReference>
<dbReference type="InterPro" id="IPR036615">
    <property type="entry name" value="Mur_ligase_C_dom_sf"/>
</dbReference>
<name>A0ABT9NA08_9ACTO</name>
<keyword evidence="6 9" id="KW-0547">Nucleotide-binding</keyword>
<dbReference type="Pfam" id="PF02875">
    <property type="entry name" value="Mur_ligase_C"/>
    <property type="match status" value="1"/>
</dbReference>
<dbReference type="EC" id="6.3.2.9" evidence="9 10"/>
<dbReference type="GO" id="GO:0008764">
    <property type="term" value="F:UDP-N-acetylmuramoylalanine-D-glutamate ligase activity"/>
    <property type="evidence" value="ECO:0007669"/>
    <property type="project" value="UniProtKB-EC"/>
</dbReference>
<evidence type="ECO:0000313" key="13">
    <source>
        <dbReference type="EMBL" id="MDP9800251.1"/>
    </source>
</evidence>
<keyword evidence="9 10" id="KW-0133">Cell shape</keyword>
<evidence type="ECO:0000256" key="6">
    <source>
        <dbReference type="ARBA" id="ARBA00022741"/>
    </source>
</evidence>
<comment type="similarity">
    <text evidence="9">Belongs to the MurCDEF family.</text>
</comment>
<dbReference type="InterPro" id="IPR018109">
    <property type="entry name" value="Folylpolyglutamate_synth_CS"/>
</dbReference>
<dbReference type="NCBIfam" id="TIGR01087">
    <property type="entry name" value="murD"/>
    <property type="match status" value="1"/>
</dbReference>
<dbReference type="Gene3D" id="3.40.50.720">
    <property type="entry name" value="NAD(P)-binding Rossmann-like Domain"/>
    <property type="match status" value="1"/>
</dbReference>
<comment type="function">
    <text evidence="9 10">Cell wall formation. Catalyzes the addition of glutamate to the nucleotide precursor UDP-N-acetylmuramoyl-L-alanine (UMA).</text>
</comment>
<keyword evidence="9 10" id="KW-0961">Cell wall biogenesis/degradation</keyword>
<keyword evidence="9 10" id="KW-0573">Peptidoglycan synthesis</keyword>
<evidence type="ECO:0000256" key="5">
    <source>
        <dbReference type="ARBA" id="ARBA00022618"/>
    </source>
</evidence>
<comment type="subcellular location">
    <subcellularLocation>
        <location evidence="1 9 10">Cytoplasm</location>
    </subcellularLocation>
</comment>
<organism evidence="13 14">
    <name type="scientific">Arcanobacterium wilhelmae</name>
    <dbReference type="NCBI Taxonomy" id="1803177"/>
    <lineage>
        <taxon>Bacteria</taxon>
        <taxon>Bacillati</taxon>
        <taxon>Actinomycetota</taxon>
        <taxon>Actinomycetes</taxon>
        <taxon>Actinomycetales</taxon>
        <taxon>Actinomycetaceae</taxon>
        <taxon>Arcanobacterium</taxon>
    </lineage>
</organism>
<feature type="domain" description="Mur ligase central" evidence="12">
    <location>
        <begin position="128"/>
        <end position="228"/>
    </location>
</feature>
<feature type="binding site" evidence="9">
    <location>
        <begin position="130"/>
        <end position="136"/>
    </location>
    <ligand>
        <name>ATP</name>
        <dbReference type="ChEBI" id="CHEBI:30616"/>
    </ligand>
</feature>
<evidence type="ECO:0000256" key="2">
    <source>
        <dbReference type="ARBA" id="ARBA00004752"/>
    </source>
</evidence>
<evidence type="ECO:0000256" key="10">
    <source>
        <dbReference type="RuleBase" id="RU003664"/>
    </source>
</evidence>
<dbReference type="PROSITE" id="PS01011">
    <property type="entry name" value="FOLYLPOLYGLU_SYNT_1"/>
    <property type="match status" value="1"/>
</dbReference>
<dbReference type="PANTHER" id="PTHR43692">
    <property type="entry name" value="UDP-N-ACETYLMURAMOYLALANINE--D-GLUTAMATE LIGASE"/>
    <property type="match status" value="1"/>
</dbReference>
<dbReference type="PANTHER" id="PTHR43692:SF1">
    <property type="entry name" value="UDP-N-ACETYLMURAMOYLALANINE--D-GLUTAMATE LIGASE"/>
    <property type="match status" value="1"/>
</dbReference>
<evidence type="ECO:0000259" key="11">
    <source>
        <dbReference type="Pfam" id="PF02875"/>
    </source>
</evidence>
<proteinExistence type="inferred from homology"/>
<evidence type="ECO:0000259" key="12">
    <source>
        <dbReference type="Pfam" id="PF08245"/>
    </source>
</evidence>
<keyword evidence="7 9" id="KW-0067">ATP-binding</keyword>
<protein>
    <recommendedName>
        <fullName evidence="9 10">UDP-N-acetylmuramoylalanine--D-glutamate ligase</fullName>
        <ecNumber evidence="9 10">6.3.2.9</ecNumber>
    </recommendedName>
    <alternativeName>
        <fullName evidence="9">D-glutamic acid-adding enzyme</fullName>
    </alternativeName>
    <alternativeName>
        <fullName evidence="9">UDP-N-acetylmuramoyl-L-alanyl-D-glutamate synthetase</fullName>
    </alternativeName>
</protein>
<dbReference type="SUPFAM" id="SSF51984">
    <property type="entry name" value="MurCD N-terminal domain"/>
    <property type="match status" value="1"/>
</dbReference>
<dbReference type="InterPro" id="IPR013221">
    <property type="entry name" value="Mur_ligase_cen"/>
</dbReference>
<dbReference type="HAMAP" id="MF_00639">
    <property type="entry name" value="MurD"/>
    <property type="match status" value="1"/>
</dbReference>
<evidence type="ECO:0000256" key="8">
    <source>
        <dbReference type="ARBA" id="ARBA00023306"/>
    </source>
</evidence>
<gene>
    <name evidence="9" type="primary">murD</name>
    <name evidence="13" type="ORF">J2S49_000327</name>
</gene>
<dbReference type="Gene3D" id="3.90.190.20">
    <property type="entry name" value="Mur ligase, C-terminal domain"/>
    <property type="match status" value="1"/>
</dbReference>
<dbReference type="InterPro" id="IPR005762">
    <property type="entry name" value="MurD"/>
</dbReference>
<sequence>MVGKAVIPGAHDFEGKRVAILGMGKSGRAAFEVLSSKTGAVLSVWDSRPEAVEEFAADGGAHHDGEVLVAQLLRWRPDVVVIAPAFRQSGPEWAALRAAGMSVWSEIELAWHLRAQRADGSFAPWLAITGTNGKTTTTTMLESILQAAGLRGVAVGNVGNPAVTAVSDESASAPGAFAFELSSFQLAATASMSPAAAVCLNIDDDHLEWHNSRREYHEAKANVYNRAQVACLYPVGDTEVQEMVDDADVVEGARAIGLTLGVPSVGQIGLVDDVVVDRAFTPKRYTHAAELFSVADIEHLAPAGLDLPLHIMKDAMVAASLALSIGVEPVAIRDGIRAYHPGRHRIELVATLDGVRYVDDSKATNAHAARASVLAQGEKSVVWIVGGQAKGAHFGQLVGDVASRLAAVVVIGTDQQPWLEALAGLDVPVHYVAPDSAQPMAAAVAWARANATEGNTVLLAPASASMDQFASYADRGEKFAQAVREQA</sequence>
<dbReference type="InterPro" id="IPR036565">
    <property type="entry name" value="Mur-like_cat_sf"/>
</dbReference>
<comment type="caution">
    <text evidence="13">The sequence shown here is derived from an EMBL/GenBank/DDBJ whole genome shotgun (WGS) entry which is preliminary data.</text>
</comment>
<evidence type="ECO:0000256" key="1">
    <source>
        <dbReference type="ARBA" id="ARBA00004496"/>
    </source>
</evidence>
<keyword evidence="8 9" id="KW-0131">Cell cycle</keyword>
<dbReference type="SUPFAM" id="SSF53244">
    <property type="entry name" value="MurD-like peptide ligases, peptide-binding domain"/>
    <property type="match status" value="1"/>
</dbReference>
<dbReference type="EMBL" id="JAUSQW010000001">
    <property type="protein sequence ID" value="MDP9800251.1"/>
    <property type="molecule type" value="Genomic_DNA"/>
</dbReference>
<keyword evidence="4 9" id="KW-0436">Ligase</keyword>
<dbReference type="Pfam" id="PF08245">
    <property type="entry name" value="Mur_ligase_M"/>
    <property type="match status" value="1"/>
</dbReference>
<evidence type="ECO:0000256" key="3">
    <source>
        <dbReference type="ARBA" id="ARBA00022490"/>
    </source>
</evidence>
<evidence type="ECO:0000256" key="4">
    <source>
        <dbReference type="ARBA" id="ARBA00022598"/>
    </source>
</evidence>
<dbReference type="SUPFAM" id="SSF53623">
    <property type="entry name" value="MurD-like peptide ligases, catalytic domain"/>
    <property type="match status" value="1"/>
</dbReference>
<keyword evidence="14" id="KW-1185">Reference proteome</keyword>
<evidence type="ECO:0000256" key="7">
    <source>
        <dbReference type="ARBA" id="ARBA00022840"/>
    </source>
</evidence>
<keyword evidence="3 9" id="KW-0963">Cytoplasm</keyword>
<comment type="pathway">
    <text evidence="2 9 10">Cell wall biogenesis; peptidoglycan biosynthesis.</text>
</comment>
<reference evidence="13 14" key="1">
    <citation type="submission" date="2023-07" db="EMBL/GenBank/DDBJ databases">
        <title>Sequencing the genomes of 1000 actinobacteria strains.</title>
        <authorList>
            <person name="Klenk H.-P."/>
        </authorList>
    </citation>
    <scope>NUCLEOTIDE SEQUENCE [LARGE SCALE GENOMIC DNA]</scope>
    <source>
        <strain evidence="13 14">DSM 102162</strain>
    </source>
</reference>
<evidence type="ECO:0000313" key="14">
    <source>
        <dbReference type="Proteomes" id="UP001235966"/>
    </source>
</evidence>
<comment type="catalytic activity">
    <reaction evidence="9 10">
        <text>UDP-N-acetyl-alpha-D-muramoyl-L-alanine + D-glutamate + ATP = UDP-N-acetyl-alpha-D-muramoyl-L-alanyl-D-glutamate + ADP + phosphate + H(+)</text>
        <dbReference type="Rhea" id="RHEA:16429"/>
        <dbReference type="ChEBI" id="CHEBI:15378"/>
        <dbReference type="ChEBI" id="CHEBI:29986"/>
        <dbReference type="ChEBI" id="CHEBI:30616"/>
        <dbReference type="ChEBI" id="CHEBI:43474"/>
        <dbReference type="ChEBI" id="CHEBI:83898"/>
        <dbReference type="ChEBI" id="CHEBI:83900"/>
        <dbReference type="ChEBI" id="CHEBI:456216"/>
        <dbReference type="EC" id="6.3.2.9"/>
    </reaction>
</comment>
<dbReference type="Proteomes" id="UP001235966">
    <property type="component" value="Unassembled WGS sequence"/>
</dbReference>
<dbReference type="Gene3D" id="3.40.1190.10">
    <property type="entry name" value="Mur-like, catalytic domain"/>
    <property type="match status" value="1"/>
</dbReference>
<dbReference type="RefSeq" id="WP_278057648.1">
    <property type="nucleotide sequence ID" value="NZ_CP121247.1"/>
</dbReference>
<feature type="domain" description="Mur ligase C-terminal" evidence="11">
    <location>
        <begin position="344"/>
        <end position="462"/>
    </location>
</feature>
<evidence type="ECO:0000256" key="9">
    <source>
        <dbReference type="HAMAP-Rule" id="MF_00639"/>
    </source>
</evidence>
<accession>A0ABT9NA08</accession>